<organism evidence="1 2">
    <name type="scientific">Dendrothele bispora (strain CBS 962.96)</name>
    <dbReference type="NCBI Taxonomy" id="1314807"/>
    <lineage>
        <taxon>Eukaryota</taxon>
        <taxon>Fungi</taxon>
        <taxon>Dikarya</taxon>
        <taxon>Basidiomycota</taxon>
        <taxon>Agaricomycotina</taxon>
        <taxon>Agaricomycetes</taxon>
        <taxon>Agaricomycetidae</taxon>
        <taxon>Agaricales</taxon>
        <taxon>Agaricales incertae sedis</taxon>
        <taxon>Dendrothele</taxon>
    </lineage>
</organism>
<proteinExistence type="predicted"/>
<accession>A0A4S8L4K6</accession>
<evidence type="ECO:0000313" key="1">
    <source>
        <dbReference type="EMBL" id="THU83263.1"/>
    </source>
</evidence>
<reference evidence="1 2" key="1">
    <citation type="journal article" date="2019" name="Nat. Ecol. Evol.">
        <title>Megaphylogeny resolves global patterns of mushroom evolution.</title>
        <authorList>
            <person name="Varga T."/>
            <person name="Krizsan K."/>
            <person name="Foldi C."/>
            <person name="Dima B."/>
            <person name="Sanchez-Garcia M."/>
            <person name="Sanchez-Ramirez S."/>
            <person name="Szollosi G.J."/>
            <person name="Szarkandi J.G."/>
            <person name="Papp V."/>
            <person name="Albert L."/>
            <person name="Andreopoulos W."/>
            <person name="Angelini C."/>
            <person name="Antonin V."/>
            <person name="Barry K.W."/>
            <person name="Bougher N.L."/>
            <person name="Buchanan P."/>
            <person name="Buyck B."/>
            <person name="Bense V."/>
            <person name="Catcheside P."/>
            <person name="Chovatia M."/>
            <person name="Cooper J."/>
            <person name="Damon W."/>
            <person name="Desjardin D."/>
            <person name="Finy P."/>
            <person name="Geml J."/>
            <person name="Haridas S."/>
            <person name="Hughes K."/>
            <person name="Justo A."/>
            <person name="Karasinski D."/>
            <person name="Kautmanova I."/>
            <person name="Kiss B."/>
            <person name="Kocsube S."/>
            <person name="Kotiranta H."/>
            <person name="LaButti K.M."/>
            <person name="Lechner B.E."/>
            <person name="Liimatainen K."/>
            <person name="Lipzen A."/>
            <person name="Lukacs Z."/>
            <person name="Mihaltcheva S."/>
            <person name="Morgado L.N."/>
            <person name="Niskanen T."/>
            <person name="Noordeloos M.E."/>
            <person name="Ohm R.A."/>
            <person name="Ortiz-Santana B."/>
            <person name="Ovrebo C."/>
            <person name="Racz N."/>
            <person name="Riley R."/>
            <person name="Savchenko A."/>
            <person name="Shiryaev A."/>
            <person name="Soop K."/>
            <person name="Spirin V."/>
            <person name="Szebenyi C."/>
            <person name="Tomsovsky M."/>
            <person name="Tulloss R.E."/>
            <person name="Uehling J."/>
            <person name="Grigoriev I.V."/>
            <person name="Vagvolgyi C."/>
            <person name="Papp T."/>
            <person name="Martin F.M."/>
            <person name="Miettinen O."/>
            <person name="Hibbett D.S."/>
            <person name="Nagy L.G."/>
        </authorList>
    </citation>
    <scope>NUCLEOTIDE SEQUENCE [LARGE SCALE GENOMIC DNA]</scope>
    <source>
        <strain evidence="1 2">CBS 962.96</strain>
    </source>
</reference>
<evidence type="ECO:0000313" key="2">
    <source>
        <dbReference type="Proteomes" id="UP000297245"/>
    </source>
</evidence>
<keyword evidence="2" id="KW-1185">Reference proteome</keyword>
<gene>
    <name evidence="1" type="ORF">K435DRAFT_734094</name>
</gene>
<dbReference type="OrthoDB" id="2859901at2759"/>
<dbReference type="Gene3D" id="1.20.1280.50">
    <property type="match status" value="1"/>
</dbReference>
<protein>
    <submittedName>
        <fullName evidence="1">Uncharacterized protein</fullName>
    </submittedName>
</protein>
<dbReference type="AlphaFoldDB" id="A0A4S8L4K6"/>
<sequence>MNQCSKCGNPTNPRVSIKSDEILQQLRSSLGFKDQAVINSLLRDAEKDLACYDMEIAQLEMSISALKHKRMRLERYTANCRSLLSSIRRLPPEIFTLVFLCLCREQIKEFDVSDFDITLPAFELSQVCASWREVALNTPAIWSNVLFDFKKHLYQRQKIKLSKPFTRLCLERSSQVPLNLTLTPSPDHDADMNNDRYA</sequence>
<dbReference type="EMBL" id="ML179674">
    <property type="protein sequence ID" value="THU83263.1"/>
    <property type="molecule type" value="Genomic_DNA"/>
</dbReference>
<dbReference type="Proteomes" id="UP000297245">
    <property type="component" value="Unassembled WGS sequence"/>
</dbReference>
<name>A0A4S8L4K6_DENBC</name>
<feature type="non-terminal residue" evidence="1">
    <location>
        <position position="198"/>
    </location>
</feature>